<gene>
    <name evidence="3" type="ORF">B0I35DRAFT_432942</name>
</gene>
<organism evidence="3 4">
    <name type="scientific">Stachybotrys elegans</name>
    <dbReference type="NCBI Taxonomy" id="80388"/>
    <lineage>
        <taxon>Eukaryota</taxon>
        <taxon>Fungi</taxon>
        <taxon>Dikarya</taxon>
        <taxon>Ascomycota</taxon>
        <taxon>Pezizomycotina</taxon>
        <taxon>Sordariomycetes</taxon>
        <taxon>Hypocreomycetidae</taxon>
        <taxon>Hypocreales</taxon>
        <taxon>Stachybotryaceae</taxon>
        <taxon>Stachybotrys</taxon>
    </lineage>
</organism>
<feature type="compositionally biased region" description="Basic and acidic residues" evidence="1">
    <location>
        <begin position="285"/>
        <end position="302"/>
    </location>
</feature>
<feature type="region of interest" description="Disordered" evidence="1">
    <location>
        <begin position="285"/>
        <end position="344"/>
    </location>
</feature>
<feature type="compositionally biased region" description="Basic and acidic residues" evidence="1">
    <location>
        <begin position="227"/>
        <end position="245"/>
    </location>
</feature>
<dbReference type="OrthoDB" id="5154006at2759"/>
<dbReference type="EMBL" id="JAGPNK010000007">
    <property type="protein sequence ID" value="KAH7318764.1"/>
    <property type="molecule type" value="Genomic_DNA"/>
</dbReference>
<dbReference type="InterPro" id="IPR001005">
    <property type="entry name" value="SANT/Myb"/>
</dbReference>
<feature type="compositionally biased region" description="Low complexity" evidence="1">
    <location>
        <begin position="163"/>
        <end position="183"/>
    </location>
</feature>
<dbReference type="AlphaFoldDB" id="A0A8K0SRZ5"/>
<dbReference type="Proteomes" id="UP000813444">
    <property type="component" value="Unassembled WGS sequence"/>
</dbReference>
<name>A0A8K0SRZ5_9HYPO</name>
<sequence length="460" mass="49267">MSGALLGDSPVVIRAMKPEEQSTSGDDPETTSDSESASASEASSKSSPEPEDKPTENPKTSDSSDSGSATVDSEATSTDSEPASTDSEKPCLKKQSKGAPRCLKANEKTSKPPKAVCKKKAAAKNKACKKKTKPAPCNASDSGDADESAVESTDEEASAIIQPSEISSTSEASTAPQSSASASDVEPQSESDVANLAGDEASTSATDNGFTTTDDEAATEEVEQEAPAEKKVAEAPAKQAEKTKEAPSGSSTWTLSEDALLTTMKTSKSPLSWVEISKALGRSKKELKARWGEIKDRPRKPDSDDEAQDQPEAAKPAKVDDDAVSMTSNNVIPSRKKHEAEKRGGHELAIYAPSSASDAANERRQQAEYLREHIWKELYPPSAAAEADDHFTQAMCDSLAAVHSKYQLSKWLEMQANFYNATGLLVPIEDIRRRCETSDEDLMLVKRVRQWVEETDNTKA</sequence>
<dbReference type="PROSITE" id="PS50090">
    <property type="entry name" value="MYB_LIKE"/>
    <property type="match status" value="1"/>
</dbReference>
<evidence type="ECO:0000313" key="4">
    <source>
        <dbReference type="Proteomes" id="UP000813444"/>
    </source>
</evidence>
<feature type="compositionally biased region" description="Low complexity" evidence="1">
    <location>
        <begin position="33"/>
        <end position="47"/>
    </location>
</feature>
<evidence type="ECO:0000259" key="2">
    <source>
        <dbReference type="PROSITE" id="PS50090"/>
    </source>
</evidence>
<evidence type="ECO:0000256" key="1">
    <source>
        <dbReference type="SAM" id="MobiDB-lite"/>
    </source>
</evidence>
<feature type="compositionally biased region" description="Polar residues" evidence="1">
    <location>
        <begin position="201"/>
        <end position="210"/>
    </location>
</feature>
<proteinExistence type="predicted"/>
<dbReference type="InterPro" id="IPR009057">
    <property type="entry name" value="Homeodomain-like_sf"/>
</dbReference>
<feature type="compositionally biased region" description="Acidic residues" evidence="1">
    <location>
        <begin position="213"/>
        <end position="226"/>
    </location>
</feature>
<protein>
    <recommendedName>
        <fullName evidence="2">Myb-like domain-containing protein</fullName>
    </recommendedName>
</protein>
<dbReference type="SUPFAM" id="SSF46689">
    <property type="entry name" value="Homeodomain-like"/>
    <property type="match status" value="1"/>
</dbReference>
<feature type="domain" description="Myb-like" evidence="2">
    <location>
        <begin position="251"/>
        <end position="295"/>
    </location>
</feature>
<reference evidence="3" key="1">
    <citation type="journal article" date="2021" name="Nat. Commun.">
        <title>Genetic determinants of endophytism in the Arabidopsis root mycobiome.</title>
        <authorList>
            <person name="Mesny F."/>
            <person name="Miyauchi S."/>
            <person name="Thiergart T."/>
            <person name="Pickel B."/>
            <person name="Atanasova L."/>
            <person name="Karlsson M."/>
            <person name="Huettel B."/>
            <person name="Barry K.W."/>
            <person name="Haridas S."/>
            <person name="Chen C."/>
            <person name="Bauer D."/>
            <person name="Andreopoulos W."/>
            <person name="Pangilinan J."/>
            <person name="LaButti K."/>
            <person name="Riley R."/>
            <person name="Lipzen A."/>
            <person name="Clum A."/>
            <person name="Drula E."/>
            <person name="Henrissat B."/>
            <person name="Kohler A."/>
            <person name="Grigoriev I.V."/>
            <person name="Martin F.M."/>
            <person name="Hacquard S."/>
        </authorList>
    </citation>
    <scope>NUCLEOTIDE SEQUENCE</scope>
    <source>
        <strain evidence="3">MPI-CAGE-CH-0235</strain>
    </source>
</reference>
<feature type="compositionally biased region" description="Polar residues" evidence="1">
    <location>
        <begin position="57"/>
        <end position="85"/>
    </location>
</feature>
<dbReference type="CDD" id="cd00167">
    <property type="entry name" value="SANT"/>
    <property type="match status" value="1"/>
</dbReference>
<dbReference type="SMART" id="SM00717">
    <property type="entry name" value="SANT"/>
    <property type="match status" value="1"/>
</dbReference>
<evidence type="ECO:0000313" key="3">
    <source>
        <dbReference type="EMBL" id="KAH7318764.1"/>
    </source>
</evidence>
<feature type="compositionally biased region" description="Acidic residues" evidence="1">
    <location>
        <begin position="143"/>
        <end position="157"/>
    </location>
</feature>
<keyword evidence="4" id="KW-1185">Reference proteome</keyword>
<comment type="caution">
    <text evidence="3">The sequence shown here is derived from an EMBL/GenBank/DDBJ whole genome shotgun (WGS) entry which is preliminary data.</text>
</comment>
<feature type="region of interest" description="Disordered" evidence="1">
    <location>
        <begin position="1"/>
        <end position="255"/>
    </location>
</feature>
<feature type="compositionally biased region" description="Basic residues" evidence="1">
    <location>
        <begin position="116"/>
        <end position="133"/>
    </location>
</feature>
<accession>A0A8K0SRZ5</accession>